<evidence type="ECO:0000313" key="1">
    <source>
        <dbReference type="EMBL" id="CUV09933.1"/>
    </source>
</evidence>
<organism evidence="1">
    <name type="scientific">hydrothermal vent metagenome</name>
    <dbReference type="NCBI Taxonomy" id="652676"/>
    <lineage>
        <taxon>unclassified sequences</taxon>
        <taxon>metagenomes</taxon>
        <taxon>ecological metagenomes</taxon>
    </lineage>
</organism>
<dbReference type="EMBL" id="FAXC01000328">
    <property type="protein sequence ID" value="CUV09933.1"/>
    <property type="molecule type" value="Genomic_DNA"/>
</dbReference>
<proteinExistence type="predicted"/>
<evidence type="ECO:0000313" key="2">
    <source>
        <dbReference type="EMBL" id="CUV09941.1"/>
    </source>
</evidence>
<accession>A0A160VH24</accession>
<protein>
    <submittedName>
        <fullName evidence="1">Uncharacterized protein</fullName>
    </submittedName>
</protein>
<dbReference type="AlphaFoldDB" id="A0A160VH24"/>
<name>A0A160VH24_9ZZZZ</name>
<reference evidence="1" key="1">
    <citation type="submission" date="2015-10" db="EMBL/GenBank/DDBJ databases">
        <authorList>
            <person name="Gilbert D.G."/>
        </authorList>
    </citation>
    <scope>NUCLEOTIDE SEQUENCE</scope>
</reference>
<dbReference type="EMBL" id="FAXC01000328">
    <property type="protein sequence ID" value="CUV09941.1"/>
    <property type="molecule type" value="Genomic_DNA"/>
</dbReference>
<sequence>MGGLLPNSDGVFIFAPCTYILTPTNGGMMKRILLILICLSIFLPAQSNPVGKWVIDTEWVENVIASSIEGDPESDINKMTAKMVRDQFAGQSMEFKENGTMVDPRGGEAKWKKKGKKILAKPQGSDEWIEAPFEIIEGTLYVGAGTLNERMPFKKVKPEKKIRKQ</sequence>
<gene>
    <name evidence="1" type="ORF">MGWOODY_Mmi715</name>
    <name evidence="2" type="ORF">MGWOODY_Mmi723</name>
</gene>